<keyword evidence="2" id="KW-0012">Acyltransferase</keyword>
<reference evidence="4 5" key="1">
    <citation type="submission" date="2015-01" db="EMBL/GenBank/DDBJ databases">
        <title>Genome sequence of bacillus megaterium Q3.</title>
        <authorList>
            <person name="Wang Y."/>
            <person name="Luo K."/>
            <person name="Bai L."/>
            <person name="Luo F."/>
        </authorList>
    </citation>
    <scope>NUCLEOTIDE SEQUENCE [LARGE SCALE GENOMIC DNA]</scope>
    <source>
        <strain evidence="4 5">Q3</strain>
    </source>
</reference>
<gene>
    <name evidence="4" type="ORF">AS52_00863</name>
</gene>
<dbReference type="InterPro" id="IPR016181">
    <property type="entry name" value="Acyl_CoA_acyltransferase"/>
</dbReference>
<dbReference type="InterPro" id="IPR000182">
    <property type="entry name" value="GNAT_dom"/>
</dbReference>
<sequence>MTTTITIRQANAADMEALISLMNEYIVDFYKRPQPAKKQLRNLIDHLFQRPDTGVQFIATQNDEAVGFSTLYFTFSTTRIKPVAILNDLYVTEKARGQKIGEKLFSISHQYTKEHQYAAMSWETAYDNTRAQTLYRKMGGNVTNGEWIHYDISNDIL</sequence>
<dbReference type="SUPFAM" id="SSF55729">
    <property type="entry name" value="Acyl-CoA N-acyltransferases (Nat)"/>
    <property type="match status" value="1"/>
</dbReference>
<dbReference type="PANTHER" id="PTHR10545">
    <property type="entry name" value="DIAMINE N-ACETYLTRANSFERASE"/>
    <property type="match status" value="1"/>
</dbReference>
<dbReference type="GO" id="GO:0008080">
    <property type="term" value="F:N-acetyltransferase activity"/>
    <property type="evidence" value="ECO:0007669"/>
    <property type="project" value="UniProtKB-ARBA"/>
</dbReference>
<evidence type="ECO:0000313" key="4">
    <source>
        <dbReference type="EMBL" id="AKP75828.1"/>
    </source>
</evidence>
<dbReference type="Pfam" id="PF00583">
    <property type="entry name" value="Acetyltransf_1"/>
    <property type="match status" value="1"/>
</dbReference>
<dbReference type="InterPro" id="IPR051016">
    <property type="entry name" value="Diverse_Substrate_AcTransf"/>
</dbReference>
<dbReference type="Proteomes" id="UP000036410">
    <property type="component" value="Chromosome"/>
</dbReference>
<proteinExistence type="predicted"/>
<organism evidence="4 5">
    <name type="scientific">Priestia megaterium Q3</name>
    <dbReference type="NCBI Taxonomy" id="1452722"/>
    <lineage>
        <taxon>Bacteria</taxon>
        <taxon>Bacillati</taxon>
        <taxon>Bacillota</taxon>
        <taxon>Bacilli</taxon>
        <taxon>Bacillales</taxon>
        <taxon>Bacillaceae</taxon>
        <taxon>Priestia</taxon>
    </lineage>
</organism>
<dbReference type="CDD" id="cd04301">
    <property type="entry name" value="NAT_SF"/>
    <property type="match status" value="1"/>
</dbReference>
<protein>
    <submittedName>
        <fullName evidence="4">Ribosomal-protein-alanine acetyltransferase</fullName>
    </submittedName>
</protein>
<dbReference type="RefSeq" id="WP_049162989.1">
    <property type="nucleotide sequence ID" value="NZ_CP010586.1"/>
</dbReference>
<evidence type="ECO:0000256" key="1">
    <source>
        <dbReference type="ARBA" id="ARBA00022679"/>
    </source>
</evidence>
<keyword evidence="1 4" id="KW-0808">Transferase</keyword>
<evidence type="ECO:0000259" key="3">
    <source>
        <dbReference type="PROSITE" id="PS51186"/>
    </source>
</evidence>
<accession>A0A806TER4</accession>
<feature type="domain" description="N-acetyltransferase" evidence="3">
    <location>
        <begin position="5"/>
        <end position="157"/>
    </location>
</feature>
<dbReference type="Gene3D" id="3.40.630.30">
    <property type="match status" value="1"/>
</dbReference>
<dbReference type="EMBL" id="CP010586">
    <property type="protein sequence ID" value="AKP75828.1"/>
    <property type="molecule type" value="Genomic_DNA"/>
</dbReference>
<dbReference type="PANTHER" id="PTHR10545:SF29">
    <property type="entry name" value="GH14572P-RELATED"/>
    <property type="match status" value="1"/>
</dbReference>
<evidence type="ECO:0000256" key="2">
    <source>
        <dbReference type="ARBA" id="ARBA00023315"/>
    </source>
</evidence>
<name>A0A806TER4_PRIMG</name>
<dbReference type="AlphaFoldDB" id="A0A806TER4"/>
<dbReference type="PROSITE" id="PS51186">
    <property type="entry name" value="GNAT"/>
    <property type="match status" value="1"/>
</dbReference>
<evidence type="ECO:0000313" key="5">
    <source>
        <dbReference type="Proteomes" id="UP000036410"/>
    </source>
</evidence>